<feature type="compositionally biased region" description="Basic and acidic residues" evidence="10">
    <location>
        <begin position="542"/>
        <end position="555"/>
    </location>
</feature>
<evidence type="ECO:0000256" key="6">
    <source>
        <dbReference type="ARBA" id="ARBA00022741"/>
    </source>
</evidence>
<feature type="region of interest" description="Disordered" evidence="10">
    <location>
        <begin position="542"/>
        <end position="575"/>
    </location>
</feature>
<dbReference type="InterPro" id="IPR003593">
    <property type="entry name" value="AAA+_ATPase"/>
</dbReference>
<dbReference type="Proteomes" id="UP000697710">
    <property type="component" value="Unassembled WGS sequence"/>
</dbReference>
<keyword evidence="9" id="KW-0472">Membrane</keyword>
<keyword evidence="4" id="KW-0762">Sugar transport</keyword>
<evidence type="ECO:0000313" key="13">
    <source>
        <dbReference type="Proteomes" id="UP000697710"/>
    </source>
</evidence>
<organism evidence="12 13">
    <name type="scientific">Eiseniibacteriota bacterium</name>
    <dbReference type="NCBI Taxonomy" id="2212470"/>
    <lineage>
        <taxon>Bacteria</taxon>
        <taxon>Candidatus Eiseniibacteriota</taxon>
    </lineage>
</organism>
<dbReference type="InterPro" id="IPR050107">
    <property type="entry name" value="ABC_carbohydrate_import_ATPase"/>
</dbReference>
<dbReference type="GO" id="GO:0005886">
    <property type="term" value="C:plasma membrane"/>
    <property type="evidence" value="ECO:0007669"/>
    <property type="project" value="UniProtKB-SubCell"/>
</dbReference>
<dbReference type="PROSITE" id="PS50893">
    <property type="entry name" value="ABC_TRANSPORTER_2"/>
    <property type="match status" value="2"/>
</dbReference>
<evidence type="ECO:0000313" key="12">
    <source>
        <dbReference type="EMBL" id="MCA9728413.1"/>
    </source>
</evidence>
<dbReference type="GO" id="GO:0005524">
    <property type="term" value="F:ATP binding"/>
    <property type="evidence" value="ECO:0007669"/>
    <property type="project" value="UniProtKB-KW"/>
</dbReference>
<sequence>MSSPPNPDPGAGPALVFEGVTKTFPGVRALDDVSFTVARGSIHAIVGENGAGKSTLMKVLSGVHRPDAGSLRLWGQILELRTPAAAQDAGVAIVYQELTQVPHLSVAENVLLGRWPAGTGGVIDRTRLRTEARRWLDQVGLRVPPDQSTASLTVAQQQLLEIARALSLDARILVLDEPSAVLTPHELDGLFTLLRALRDDGRSILYISHRLEEIFALADRVTVLRDGTHVSTRPIGEVNHDTLIREMVGRTIDRASKRVPESEVDAVPGAATVTASGPATIPVPDATVGARPVPGLGIAAPGPSGADRVGALLRVEDLSWPGHLDRVTFSVAAGEVFAITGLVGAGRSSLLLSLFGATGPLTGRVELNGARGPFRSPRAAMRAGIVFLPEDRKRQGLLLQRSLQENASLASLAALARAGTIRRDLERNRTRTMMERLRIRAASSTVAVQTLSGGNQQKVLLARWLDRPHRAILFDEPTRGIDVGAKQEIHAWIRRLAEDGAAVVVSTSEIPEALAIADRIGVMRAGTIVAILDPRREKIDPETILRRAAGADRTDPISTAPRARGEDGRPRRAPR</sequence>
<dbReference type="SUPFAM" id="SSF52540">
    <property type="entry name" value="P-loop containing nucleoside triphosphate hydrolases"/>
    <property type="match status" value="2"/>
</dbReference>
<dbReference type="Gene3D" id="3.40.50.300">
    <property type="entry name" value="P-loop containing nucleotide triphosphate hydrolases"/>
    <property type="match status" value="2"/>
</dbReference>
<keyword evidence="8" id="KW-1278">Translocase</keyword>
<dbReference type="InterPro" id="IPR003439">
    <property type="entry name" value="ABC_transporter-like_ATP-bd"/>
</dbReference>
<keyword evidence="7 12" id="KW-0067">ATP-binding</keyword>
<evidence type="ECO:0000256" key="1">
    <source>
        <dbReference type="ARBA" id="ARBA00004202"/>
    </source>
</evidence>
<dbReference type="CDD" id="cd03215">
    <property type="entry name" value="ABC_Carb_Monos_II"/>
    <property type="match status" value="1"/>
</dbReference>
<dbReference type="PANTHER" id="PTHR43790:SF3">
    <property type="entry name" value="D-ALLOSE IMPORT ATP-BINDING PROTEIN ALSA-RELATED"/>
    <property type="match status" value="1"/>
</dbReference>
<dbReference type="CDD" id="cd03216">
    <property type="entry name" value="ABC_Carb_Monos_I"/>
    <property type="match status" value="1"/>
</dbReference>
<keyword evidence="3" id="KW-1003">Cell membrane</keyword>
<gene>
    <name evidence="12" type="ORF">KC729_12065</name>
</gene>
<dbReference type="SMART" id="SM00382">
    <property type="entry name" value="AAA"/>
    <property type="match status" value="2"/>
</dbReference>
<feature type="compositionally biased region" description="Basic and acidic residues" evidence="10">
    <location>
        <begin position="563"/>
        <end position="575"/>
    </location>
</feature>
<name>A0A956RPP9_UNCEI</name>
<proteinExistence type="predicted"/>
<protein>
    <submittedName>
        <fullName evidence="12">Sugar ABC transporter ATP-binding protein</fullName>
    </submittedName>
</protein>
<dbReference type="FunFam" id="3.40.50.300:FF:000127">
    <property type="entry name" value="Ribose import ATP-binding protein RbsA"/>
    <property type="match status" value="1"/>
</dbReference>
<keyword evidence="2" id="KW-0813">Transport</keyword>
<evidence type="ECO:0000256" key="9">
    <source>
        <dbReference type="ARBA" id="ARBA00023136"/>
    </source>
</evidence>
<keyword evidence="6" id="KW-0547">Nucleotide-binding</keyword>
<evidence type="ECO:0000256" key="2">
    <source>
        <dbReference type="ARBA" id="ARBA00022448"/>
    </source>
</evidence>
<keyword evidence="5" id="KW-0677">Repeat</keyword>
<dbReference type="InterPro" id="IPR027417">
    <property type="entry name" value="P-loop_NTPase"/>
</dbReference>
<dbReference type="InterPro" id="IPR017871">
    <property type="entry name" value="ABC_transporter-like_CS"/>
</dbReference>
<feature type="domain" description="ABC transporter" evidence="11">
    <location>
        <begin position="307"/>
        <end position="550"/>
    </location>
</feature>
<evidence type="ECO:0000259" key="11">
    <source>
        <dbReference type="PROSITE" id="PS50893"/>
    </source>
</evidence>
<dbReference type="AlphaFoldDB" id="A0A956RPP9"/>
<dbReference type="Pfam" id="PF00005">
    <property type="entry name" value="ABC_tran"/>
    <property type="match status" value="2"/>
</dbReference>
<dbReference type="GO" id="GO:0016887">
    <property type="term" value="F:ATP hydrolysis activity"/>
    <property type="evidence" value="ECO:0007669"/>
    <property type="project" value="InterPro"/>
</dbReference>
<feature type="domain" description="ABC transporter" evidence="11">
    <location>
        <begin position="15"/>
        <end position="251"/>
    </location>
</feature>
<comment type="subcellular location">
    <subcellularLocation>
        <location evidence="1">Cell membrane</location>
        <topology evidence="1">Peripheral membrane protein</topology>
    </subcellularLocation>
</comment>
<evidence type="ECO:0000256" key="10">
    <source>
        <dbReference type="SAM" id="MobiDB-lite"/>
    </source>
</evidence>
<evidence type="ECO:0000256" key="7">
    <source>
        <dbReference type="ARBA" id="ARBA00022840"/>
    </source>
</evidence>
<evidence type="ECO:0000256" key="8">
    <source>
        <dbReference type="ARBA" id="ARBA00022967"/>
    </source>
</evidence>
<dbReference type="PROSITE" id="PS00211">
    <property type="entry name" value="ABC_TRANSPORTER_1"/>
    <property type="match status" value="1"/>
</dbReference>
<dbReference type="PANTHER" id="PTHR43790">
    <property type="entry name" value="CARBOHYDRATE TRANSPORT ATP-BINDING PROTEIN MG119-RELATED"/>
    <property type="match status" value="1"/>
</dbReference>
<reference evidence="12" key="1">
    <citation type="submission" date="2020-04" db="EMBL/GenBank/DDBJ databases">
        <authorList>
            <person name="Zhang T."/>
        </authorList>
    </citation>
    <scope>NUCLEOTIDE SEQUENCE</scope>
    <source>
        <strain evidence="12">HKST-UBA01</strain>
    </source>
</reference>
<evidence type="ECO:0000256" key="3">
    <source>
        <dbReference type="ARBA" id="ARBA00022475"/>
    </source>
</evidence>
<reference evidence="12" key="2">
    <citation type="journal article" date="2021" name="Microbiome">
        <title>Successional dynamics and alternative stable states in a saline activated sludge microbial community over 9 years.</title>
        <authorList>
            <person name="Wang Y."/>
            <person name="Ye J."/>
            <person name="Ju F."/>
            <person name="Liu L."/>
            <person name="Boyd J.A."/>
            <person name="Deng Y."/>
            <person name="Parks D.H."/>
            <person name="Jiang X."/>
            <person name="Yin X."/>
            <person name="Woodcroft B.J."/>
            <person name="Tyson G.W."/>
            <person name="Hugenholtz P."/>
            <person name="Polz M.F."/>
            <person name="Zhang T."/>
        </authorList>
    </citation>
    <scope>NUCLEOTIDE SEQUENCE</scope>
    <source>
        <strain evidence="12">HKST-UBA01</strain>
    </source>
</reference>
<evidence type="ECO:0000256" key="5">
    <source>
        <dbReference type="ARBA" id="ARBA00022737"/>
    </source>
</evidence>
<dbReference type="EMBL" id="JAGQHR010000376">
    <property type="protein sequence ID" value="MCA9728413.1"/>
    <property type="molecule type" value="Genomic_DNA"/>
</dbReference>
<accession>A0A956RPP9</accession>
<comment type="caution">
    <text evidence="12">The sequence shown here is derived from an EMBL/GenBank/DDBJ whole genome shotgun (WGS) entry which is preliminary data.</text>
</comment>
<evidence type="ECO:0000256" key="4">
    <source>
        <dbReference type="ARBA" id="ARBA00022597"/>
    </source>
</evidence>